<evidence type="ECO:0000259" key="4">
    <source>
        <dbReference type="Pfam" id="PF08161"/>
    </source>
</evidence>
<feature type="region of interest" description="Disordered" evidence="3">
    <location>
        <begin position="1281"/>
        <end position="1310"/>
    </location>
</feature>
<feature type="region of interest" description="Disordered" evidence="3">
    <location>
        <begin position="2587"/>
        <end position="2755"/>
    </location>
</feature>
<dbReference type="GO" id="GO:0005634">
    <property type="term" value="C:nucleus"/>
    <property type="evidence" value="ECO:0007669"/>
    <property type="project" value="UniProtKB-SubCell"/>
</dbReference>
<comment type="subcellular location">
    <subcellularLocation>
        <location evidence="1">Nucleus</location>
    </subcellularLocation>
</comment>
<feature type="compositionally biased region" description="Low complexity" evidence="3">
    <location>
        <begin position="1376"/>
        <end position="1387"/>
    </location>
</feature>
<keyword evidence="2" id="KW-0539">Nucleus</keyword>
<dbReference type="PANTHER" id="PTHR48287">
    <property type="entry name" value="ARM REPEAT SUPERFAMILY PROTEIN"/>
    <property type="match status" value="1"/>
</dbReference>
<feature type="compositionally biased region" description="Low complexity" evidence="3">
    <location>
        <begin position="1301"/>
        <end position="1310"/>
    </location>
</feature>
<dbReference type="Pfam" id="PF25772">
    <property type="entry name" value="HEAT_RRP12_N"/>
    <property type="match status" value="1"/>
</dbReference>
<evidence type="ECO:0000313" key="6">
    <source>
        <dbReference type="EMBL" id="KAF9538330.1"/>
    </source>
</evidence>
<reference evidence="6" key="1">
    <citation type="journal article" date="2020" name="Fungal Divers.">
        <title>Resolving the Mortierellaceae phylogeny through synthesis of multi-gene phylogenetics and phylogenomics.</title>
        <authorList>
            <person name="Vandepol N."/>
            <person name="Liber J."/>
            <person name="Desiro A."/>
            <person name="Na H."/>
            <person name="Kennedy M."/>
            <person name="Barry K."/>
            <person name="Grigoriev I.V."/>
            <person name="Miller A.N."/>
            <person name="O'Donnell K."/>
            <person name="Stajich J.E."/>
            <person name="Bonito G."/>
        </authorList>
    </citation>
    <scope>NUCLEOTIDE SEQUENCE</scope>
    <source>
        <strain evidence="6">NRRL 2591</strain>
    </source>
</reference>
<feature type="compositionally biased region" description="Basic residues" evidence="3">
    <location>
        <begin position="128"/>
        <end position="142"/>
    </location>
</feature>
<feature type="region of interest" description="Disordered" evidence="3">
    <location>
        <begin position="116"/>
        <end position="155"/>
    </location>
</feature>
<proteinExistence type="predicted"/>
<evidence type="ECO:0000256" key="2">
    <source>
        <dbReference type="ARBA" id="ARBA00023242"/>
    </source>
</evidence>
<feature type="compositionally biased region" description="Polar residues" evidence="3">
    <location>
        <begin position="2639"/>
        <end position="2651"/>
    </location>
</feature>
<feature type="compositionally biased region" description="Polar residues" evidence="3">
    <location>
        <begin position="1358"/>
        <end position="1375"/>
    </location>
</feature>
<feature type="region of interest" description="Disordered" evidence="3">
    <location>
        <begin position="2789"/>
        <end position="2819"/>
    </location>
</feature>
<dbReference type="PANTHER" id="PTHR48287:SF1">
    <property type="entry name" value="ARM REPEAT SUPERFAMILY PROTEIN"/>
    <property type="match status" value="1"/>
</dbReference>
<dbReference type="InterPro" id="IPR032675">
    <property type="entry name" value="LRR_dom_sf"/>
</dbReference>
<feature type="compositionally biased region" description="Low complexity" evidence="3">
    <location>
        <begin position="347"/>
        <end position="357"/>
    </location>
</feature>
<evidence type="ECO:0000313" key="7">
    <source>
        <dbReference type="Proteomes" id="UP000723463"/>
    </source>
</evidence>
<feature type="region of interest" description="Disordered" evidence="3">
    <location>
        <begin position="1435"/>
        <end position="1455"/>
    </location>
</feature>
<dbReference type="SMART" id="SM00368">
    <property type="entry name" value="LRR_RI"/>
    <property type="match status" value="5"/>
</dbReference>
<dbReference type="Proteomes" id="UP000723463">
    <property type="component" value="Unassembled WGS sequence"/>
</dbReference>
<dbReference type="SUPFAM" id="SSF48371">
    <property type="entry name" value="ARM repeat"/>
    <property type="match status" value="1"/>
</dbReference>
<comment type="caution">
    <text evidence="6">The sequence shown here is derived from an EMBL/GenBank/DDBJ whole genome shotgun (WGS) entry which is preliminary data.</text>
</comment>
<feature type="compositionally biased region" description="Acidic residues" evidence="3">
    <location>
        <begin position="2550"/>
        <end position="2560"/>
    </location>
</feature>
<sequence>MSSILNVLRQAPTPTRHFTSLQILSSAKASSSPAAFNPEHHPIVLQQLVESLSPNSFITPATSGSNSAAVKESISGNVATAAASQGSQAQATKIAQTTLGVIADPKQDQFELKQLGGHQHKPSTAQRSVHHQPRHHPHHGHQHIQPSDSSPLDRMENTVNDLAISSPPISQKGAASQGSWKPATTIIHHDAARVDVVRAKVLALLRQRFLIHEYTTPRFFVVLPDEATDPLVNSSTNTSEAPATGAGTGTGTGTETGTGTGTRTGTGTGTAIDQEPPRRRYRLYFLCECSASFTLPLGSGLNHLHIAKHPGYEIDPGREVEFFRRYGTLVLMLLIFLRHGYDPSDESPPSSSKSAPPKHSKDDPQFTDAKESLLKRVNRISALKAADLPDAIAHQVEQKVDGMIAYLEQLRMADHQESSNFTDNTNNGDTPSGVEMDTKADDSKSPPASSLEDQHIQGITSLSDLHQLYSFLGLSTVTKRFQSGQLGNLYRISNVRGQVSWVCVYHYRWTFLEKNIDDFEHWIVTRRGHFDKQTGSVSMTLVSRANTRTFCSWITNKVAPSLVEVHLKLGWKFGKKDLWRLAKALASSTVTILSLDGCSFAGHSNYMNVHKKYDPILHLLSHGQLRSLELQRFPSMFSRLSSKAVKATSLRRLELGPGMTIDARDRESFSQLIKSCSTLEELILPAFPATGLHMQAVMTGARATTSLVTLDLSNSEMNEGAAIILAQGLFNSHICHLDLSKNEQLSDISAARIIRAIGPRLASLKMARTGFGDMAAAALSKSMDGISITSTLQDQLMMQHRLDIAALTAGHRPIRIRAQDPMLMTTGLKAKVIKEKIQSAGCLVYLDIEDNECSAKGFRALAHVKSRLYFVYLNLSGSKGLEDEECATILDRVASAEMRTLRLSCTGFGDLSAQALTRSFSRFQEFTSDSGPLGRESGLCQLEELDLHGCPISIDGFTVLSEGLCRAGVSSRLKSLDLGHCGGLEDETAHDLLKEILLPNGSERMSILSELSWHRHVNSGSQSLMDVTNLLKRGTTFGGRDTLCENRGGGPLGAENRNRKRVEEPGSDRPLALLVRSDSTPVMPSSRSGVFDSPLGSLADGTPVQLDLHPPRTVLPLPHGFFANLRQLDFKSTQIGDSTAWLLAQALIQPWVMISSLTLLEPTSMTSQGMCWIVEAMCDNSSVQDFAIGKSNLALPLDVDLFGSSLVNLMEMNKRMRSLTVLGAPFGSVAKGLLLNQSLHSIYIIRSRGQPEDVQLMGQALSFNRSLLIFWMGGTDESLLGGSGGAGSGATEQSNQERQEQQQQQQQHQQNENMYRNFHLLRQQEEQQQRQRLGRFASAGHGQSMSQKIGDALKSKFSVPSSPHYSPSDTTNPGQQQPSQHPSTSPRTRTRVVTGANDDTGLPTSSAAPWTRNPIMEGIRRNHSLIKVTVDIFSPPASRTGRSRGGGPSRSVAMQGTSGRTSMAMELTPQEHVHWAQQQQVDKIIYANRKNLRERARIGWEELKLLGVDEDVIREVFADLTQLSSKLANQQMHATTLLAVEETLKEQGAEITPTAYFATLMSLLDQQKDEPEVEEMRAAILNLLAIVFPSVPVSVLRSQYTPTLSVFTTILALQPAPSAPSMRSLVTCLEHLLIAQDSATWNHTTTLKALQTLLILSLDSRPKPRKRAQEAVRNIVTHPPLMMIVHPGMKVVVQTTLQILKESGNGVVGAAGAKDKENATQMILHTLQLVKMVGKAWPVEQFLPLCDILLHLPKLNNPYLTSSAFQVFESLLSPKESADAPKVVLQEEAAENMDQIVSRLAKVTQVMSAVLELKPNANDATLMPLWLDVVRAGFVESARLQDILKAAGQGAQIPQEAIVPLVQLFKVIFPNLDSSNPVSVHNSTVDCLKQLITHCITDEMIDLAVQELKRNRGQQPDSKKKRNVIETISATIKGGFDIRYQSSWLGVLEILKTLFERLNHAANPLLVSFLPIIDELRFTPAFTQKAHLDVVLSTAISTVGPRIFLDTLPLNIDNPEERKRGRAWLLPLLKSSITNTEFEYFATTLIPLADRLNQKAQECRENGMMKKVYETLIGQVWSLVSGFCDLPVDMELAFTKEVAERVSNVLYSVPDLRPVLCQALTSLVTRNQAIVASTESDEVLERKFLVTKEEAARNIEILQQYSRPYLMVFFNIFQATLPQFRGYLLEVMRMYLSISTPKDLQETFSAVLVQLNTALTTVQPPVQQGDAPPASHNLMDLADIMVPYVDGQSMANLYSIVVSLFANDADAALQKKAYKIVNSMAETETGRVVLKANLEELMRNILDTTAAATATAKRARLSLIGQVISLLESTDLYFVPSILSEVVVATKEVNEKTRDVAYALLVAMGHKMKAGGVISTERVGDMEGEAVETPATISEYFTMVTAGLAGTTPHMVSAAITSLSRLLFEFHKDLEPSMVSEMIGTMHLFVNSSNREIVKSALGFIKVTTVSLDVDVVRGHLQEIVSGMIRWSHEHKGHFKVKVRHILERLVRRFGYDDVVVFVPEADKKLLINIKKRRERAKRNKKNGSSGMDMDGEDDEEGEEDTSKKSNKPLYMQTNFGSAYEDALYGSESDLSDDDEDDEGANEGKATQKKSNKKKQGADAWIKEDGDTPLDFLDRTVVSRVTASHPSTQTPRKLKDLSSGFKTSSDGKLVINDSDDENEGGDDDEEVDEETMELDQAENNYLESLKSVDGFTRGQGGKIKFNKTNKRGVVGKDDDTEMEQAGGPGPIRSKGLKDQRPVKLMGQDFKAKKAGGDVKKKGRVDPYAYVPLTSLRKGGKEGLSLTNKSKAEKRKSGKPGRRS</sequence>
<dbReference type="InterPro" id="IPR012978">
    <property type="entry name" value="HEAT_RRP12"/>
</dbReference>
<feature type="compositionally biased region" description="Basic residues" evidence="3">
    <location>
        <begin position="2807"/>
        <end position="2819"/>
    </location>
</feature>
<dbReference type="EMBL" id="JAAAXW010000315">
    <property type="protein sequence ID" value="KAF9538330.1"/>
    <property type="molecule type" value="Genomic_DNA"/>
</dbReference>
<feature type="compositionally biased region" description="Gly residues" evidence="3">
    <location>
        <begin position="246"/>
        <end position="268"/>
    </location>
</feature>
<evidence type="ECO:0000256" key="1">
    <source>
        <dbReference type="ARBA" id="ARBA00004123"/>
    </source>
</evidence>
<dbReference type="SUPFAM" id="SSF52047">
    <property type="entry name" value="RNI-like"/>
    <property type="match status" value="3"/>
</dbReference>
<dbReference type="InterPro" id="IPR052087">
    <property type="entry name" value="RRP12"/>
</dbReference>
<evidence type="ECO:0000256" key="3">
    <source>
        <dbReference type="SAM" id="MobiDB-lite"/>
    </source>
</evidence>
<feature type="region of interest" description="Disordered" evidence="3">
    <location>
        <begin position="1042"/>
        <end position="1066"/>
    </location>
</feature>
<feature type="region of interest" description="Disordered" evidence="3">
    <location>
        <begin position="231"/>
        <end position="274"/>
    </location>
</feature>
<dbReference type="Pfam" id="PF08161">
    <property type="entry name" value="RRP12_HEAT"/>
    <property type="match status" value="1"/>
</dbReference>
<feature type="compositionally biased region" description="Polar residues" evidence="3">
    <location>
        <begin position="418"/>
        <end position="430"/>
    </location>
</feature>
<feature type="domain" description="RRP12 N-terminal HEAT" evidence="5">
    <location>
        <begin position="1506"/>
        <end position="1775"/>
    </location>
</feature>
<keyword evidence="7" id="KW-1185">Reference proteome</keyword>
<accession>A0A9P6JYV1</accession>
<feature type="region of interest" description="Disordered" evidence="3">
    <location>
        <begin position="2534"/>
        <end position="2571"/>
    </location>
</feature>
<organism evidence="6 7">
    <name type="scientific">Mortierella hygrophila</name>
    <dbReference type="NCBI Taxonomy" id="979708"/>
    <lineage>
        <taxon>Eukaryota</taxon>
        <taxon>Fungi</taxon>
        <taxon>Fungi incertae sedis</taxon>
        <taxon>Mucoromycota</taxon>
        <taxon>Mortierellomycotina</taxon>
        <taxon>Mortierellomycetes</taxon>
        <taxon>Mortierellales</taxon>
        <taxon>Mortierellaceae</taxon>
        <taxon>Mortierella</taxon>
    </lineage>
</organism>
<feature type="compositionally biased region" description="Polar residues" evidence="3">
    <location>
        <begin position="231"/>
        <end position="241"/>
    </location>
</feature>
<name>A0A9P6JYV1_9FUNG</name>
<feature type="region of interest" description="Disordered" evidence="3">
    <location>
        <begin position="1325"/>
        <end position="1410"/>
    </location>
</feature>
<dbReference type="InterPro" id="IPR057860">
    <property type="entry name" value="HEAT_RRP12_N"/>
</dbReference>
<feature type="compositionally biased region" description="Acidic residues" evidence="3">
    <location>
        <begin position="2590"/>
        <end position="2601"/>
    </location>
</feature>
<dbReference type="InterPro" id="IPR016024">
    <property type="entry name" value="ARM-type_fold"/>
</dbReference>
<protein>
    <submittedName>
        <fullName evidence="6">Uncharacterized protein</fullName>
    </submittedName>
</protein>
<dbReference type="Gene3D" id="3.80.10.10">
    <property type="entry name" value="Ribonuclease Inhibitor"/>
    <property type="match status" value="3"/>
</dbReference>
<gene>
    <name evidence="6" type="ORF">EC957_006910</name>
</gene>
<feature type="region of interest" description="Disordered" evidence="3">
    <location>
        <begin position="417"/>
        <end position="453"/>
    </location>
</feature>
<feature type="compositionally biased region" description="Acidic residues" evidence="3">
    <location>
        <begin position="2673"/>
        <end position="2696"/>
    </location>
</feature>
<feature type="domain" description="RRP12 HEAT" evidence="4">
    <location>
        <begin position="1878"/>
        <end position="2175"/>
    </location>
</feature>
<feature type="region of interest" description="Disordered" evidence="3">
    <location>
        <begin position="342"/>
        <end position="365"/>
    </location>
</feature>
<evidence type="ECO:0000259" key="5">
    <source>
        <dbReference type="Pfam" id="PF25772"/>
    </source>
</evidence>